<dbReference type="EMBL" id="VSSQ01098005">
    <property type="protein sequence ID" value="MPN41143.1"/>
    <property type="molecule type" value="Genomic_DNA"/>
</dbReference>
<organism evidence="1">
    <name type="scientific">bioreactor metagenome</name>
    <dbReference type="NCBI Taxonomy" id="1076179"/>
    <lineage>
        <taxon>unclassified sequences</taxon>
        <taxon>metagenomes</taxon>
        <taxon>ecological metagenomes</taxon>
    </lineage>
</organism>
<name>A0A645I0U2_9ZZZZ</name>
<reference evidence="1" key="1">
    <citation type="submission" date="2019-08" db="EMBL/GenBank/DDBJ databases">
        <authorList>
            <person name="Kucharzyk K."/>
            <person name="Murdoch R.W."/>
            <person name="Higgins S."/>
            <person name="Loffler F."/>
        </authorList>
    </citation>
    <scope>NUCLEOTIDE SEQUENCE</scope>
</reference>
<comment type="caution">
    <text evidence="1">The sequence shown here is derived from an EMBL/GenBank/DDBJ whole genome shotgun (WGS) entry which is preliminary data.</text>
</comment>
<protein>
    <submittedName>
        <fullName evidence="1">Uncharacterized protein</fullName>
    </submittedName>
</protein>
<dbReference type="AlphaFoldDB" id="A0A645I0U2"/>
<gene>
    <name evidence="1" type="ORF">SDC9_188685</name>
</gene>
<sequence length="85" mass="9858">MKNKYIELLQTNQFIKAESLKVSITKQRFCSLIITEGIIKETIVYQKLDDDNSIKELSCYIINKKYDDELGLQLDINVRESGLIS</sequence>
<proteinExistence type="predicted"/>
<evidence type="ECO:0000313" key="1">
    <source>
        <dbReference type="EMBL" id="MPN41143.1"/>
    </source>
</evidence>
<accession>A0A645I0U2</accession>